<dbReference type="PANTHER" id="PTHR42932">
    <property type="entry name" value="GENERAL STRESS PROTEIN 20U"/>
    <property type="match status" value="1"/>
</dbReference>
<dbReference type="InterPro" id="IPR008331">
    <property type="entry name" value="Ferritin_DPS_dom"/>
</dbReference>
<proteinExistence type="inferred from homology"/>
<dbReference type="Gene3D" id="1.20.1260.10">
    <property type="match status" value="1"/>
</dbReference>
<dbReference type="OrthoDB" id="9797687at2"/>
<reference evidence="4 5" key="1">
    <citation type="submission" date="2016-09" db="EMBL/GenBank/DDBJ databases">
        <title>Rhizobium oryziradicis sp. nov., isolated from the root of rice.</title>
        <authorList>
            <person name="Zhao J."/>
            <person name="Zhang X."/>
        </authorList>
    </citation>
    <scope>NUCLEOTIDE SEQUENCE [LARGE SCALE GENOMIC DNA]</scope>
    <source>
        <strain evidence="4 5">N19</strain>
    </source>
</reference>
<sequence length="172" mass="19284">MDRELAEKHRKAPLATPTNLAANATADIAAALTTLLADVFVLYLKTKNFHWHMSGPHFRDYHLMLDEQGAQIFAMTDDIAERARKIGGTTLRSIGHIAGLQRLLDNDAPFVTPADMLAELRDDNLTLVSLMKETHELCEEHGDIATASLLENWVDEAERRAWFLFESTRGAQ</sequence>
<dbReference type="Pfam" id="PF00210">
    <property type="entry name" value="Ferritin"/>
    <property type="match status" value="1"/>
</dbReference>
<dbReference type="STRING" id="1867956.BJF95_15380"/>
<dbReference type="InterPro" id="IPR002177">
    <property type="entry name" value="DPS_DNA-bd"/>
</dbReference>
<name>A0A1Q8ZXA3_9HYPH</name>
<dbReference type="AlphaFoldDB" id="A0A1Q8ZXA3"/>
<protein>
    <submittedName>
        <fullName evidence="4">DNA starvation/stationary phase protection protein</fullName>
    </submittedName>
</protein>
<dbReference type="CDD" id="cd01043">
    <property type="entry name" value="DPS"/>
    <property type="match status" value="1"/>
</dbReference>
<dbReference type="PIRSF" id="PIRSF005900">
    <property type="entry name" value="Dps"/>
    <property type="match status" value="1"/>
</dbReference>
<dbReference type="RefSeq" id="WP_075637662.1">
    <property type="nucleotide sequence ID" value="NZ_MKIM01000019.1"/>
</dbReference>
<dbReference type="InterPro" id="IPR009078">
    <property type="entry name" value="Ferritin-like_SF"/>
</dbReference>
<evidence type="ECO:0000313" key="5">
    <source>
        <dbReference type="Proteomes" id="UP000186894"/>
    </source>
</evidence>
<dbReference type="PRINTS" id="PR01346">
    <property type="entry name" value="HELNAPAPROT"/>
</dbReference>
<evidence type="ECO:0000313" key="4">
    <source>
        <dbReference type="EMBL" id="OLP46706.1"/>
    </source>
</evidence>
<dbReference type="EMBL" id="MKIM01000019">
    <property type="protein sequence ID" value="OLP46706.1"/>
    <property type="molecule type" value="Genomic_DNA"/>
</dbReference>
<organism evidence="4 5">
    <name type="scientific">Rhizobium oryziradicis</name>
    <dbReference type="NCBI Taxonomy" id="1867956"/>
    <lineage>
        <taxon>Bacteria</taxon>
        <taxon>Pseudomonadati</taxon>
        <taxon>Pseudomonadota</taxon>
        <taxon>Alphaproteobacteria</taxon>
        <taxon>Hyphomicrobiales</taxon>
        <taxon>Rhizobiaceae</taxon>
        <taxon>Rhizobium/Agrobacterium group</taxon>
        <taxon>Rhizobium</taxon>
    </lineage>
</organism>
<dbReference type="PANTHER" id="PTHR42932:SF3">
    <property type="entry name" value="DNA PROTECTION DURING STARVATION PROTEIN"/>
    <property type="match status" value="1"/>
</dbReference>
<dbReference type="SUPFAM" id="SSF47240">
    <property type="entry name" value="Ferritin-like"/>
    <property type="match status" value="1"/>
</dbReference>
<dbReference type="Proteomes" id="UP000186894">
    <property type="component" value="Unassembled WGS sequence"/>
</dbReference>
<keyword evidence="5" id="KW-1185">Reference proteome</keyword>
<evidence type="ECO:0000256" key="1">
    <source>
        <dbReference type="ARBA" id="ARBA00009497"/>
    </source>
</evidence>
<dbReference type="GO" id="GO:0008199">
    <property type="term" value="F:ferric iron binding"/>
    <property type="evidence" value="ECO:0007669"/>
    <property type="project" value="InterPro"/>
</dbReference>
<accession>A0A1Q8ZXA3</accession>
<comment type="caution">
    <text evidence="4">The sequence shown here is derived from an EMBL/GenBank/DDBJ whole genome shotgun (WGS) entry which is preliminary data.</text>
</comment>
<evidence type="ECO:0000259" key="3">
    <source>
        <dbReference type="Pfam" id="PF00210"/>
    </source>
</evidence>
<feature type="domain" description="Ferritin/DPS" evidence="3">
    <location>
        <begin position="30"/>
        <end position="164"/>
    </location>
</feature>
<dbReference type="InterPro" id="IPR012347">
    <property type="entry name" value="Ferritin-like"/>
</dbReference>
<evidence type="ECO:0000256" key="2">
    <source>
        <dbReference type="RuleBase" id="RU003875"/>
    </source>
</evidence>
<comment type="similarity">
    <text evidence="1 2">Belongs to the Dps family.</text>
</comment>
<gene>
    <name evidence="4" type="ORF">BJF95_15380</name>
</gene>